<dbReference type="InterPro" id="IPR018357">
    <property type="entry name" value="Hexapep_transf_CS"/>
</dbReference>
<evidence type="ECO:0000259" key="8">
    <source>
        <dbReference type="Pfam" id="PF13720"/>
    </source>
</evidence>
<dbReference type="GO" id="GO:0008780">
    <property type="term" value="F:acyl-[acyl-carrier-protein]-UDP-N-acetylglucosamine O-acyltransferase activity"/>
    <property type="evidence" value="ECO:0007669"/>
    <property type="project" value="UniProtKB-EC"/>
</dbReference>
<evidence type="ECO:0000256" key="7">
    <source>
        <dbReference type="HAMAP-Rule" id="MF_00387"/>
    </source>
</evidence>
<dbReference type="SUPFAM" id="SSF51161">
    <property type="entry name" value="Trimeric LpxA-like enzymes"/>
    <property type="match status" value="1"/>
</dbReference>
<dbReference type="InterPro" id="IPR011004">
    <property type="entry name" value="Trimer_LpxA-like_sf"/>
</dbReference>
<accession>A0ABT2ZQ87</accession>
<name>A0ABT2ZQ87_9RHOB</name>
<dbReference type="Pfam" id="PF00132">
    <property type="entry name" value="Hexapep"/>
    <property type="match status" value="1"/>
</dbReference>
<dbReference type="InterPro" id="IPR001451">
    <property type="entry name" value="Hexapep"/>
</dbReference>
<comment type="function">
    <text evidence="7">Involved in the biosynthesis of lipid A, a phosphorylated glycolipid that anchors the lipopolysaccharide to the outer membrane of the cell.</text>
</comment>
<keyword evidence="5 7" id="KW-0443">Lipid metabolism</keyword>
<comment type="pathway">
    <text evidence="7">Glycolipid biosynthesis; lipid IV(A) biosynthesis; lipid IV(A) from (3R)-3-hydroxytetradecanoyl-[acyl-carrier-protein] and UDP-N-acetyl-alpha-D-glucosamine: step 1/6.</text>
</comment>
<comment type="caution">
    <text evidence="9">The sequence shown here is derived from an EMBL/GenBank/DDBJ whole genome shotgun (WGS) entry which is preliminary data.</text>
</comment>
<keyword evidence="10" id="KW-1185">Reference proteome</keyword>
<dbReference type="Proteomes" id="UP001652564">
    <property type="component" value="Unassembled WGS sequence"/>
</dbReference>
<dbReference type="PIRSF" id="PIRSF000456">
    <property type="entry name" value="UDP-GlcNAc_acltr"/>
    <property type="match status" value="1"/>
</dbReference>
<keyword evidence="2 7" id="KW-0441">Lipid A biosynthesis</keyword>
<comment type="subcellular location">
    <subcellularLocation>
        <location evidence="7">Cytoplasm</location>
    </subcellularLocation>
</comment>
<evidence type="ECO:0000256" key="5">
    <source>
        <dbReference type="ARBA" id="ARBA00023098"/>
    </source>
</evidence>
<dbReference type="Gene3D" id="2.160.10.10">
    <property type="entry name" value="Hexapeptide repeat proteins"/>
    <property type="match status" value="1"/>
</dbReference>
<keyword evidence="4 7" id="KW-0677">Repeat</keyword>
<comment type="subunit">
    <text evidence="7">Homotrimer.</text>
</comment>
<dbReference type="EC" id="2.3.1.129" evidence="7"/>
<keyword evidence="6 7" id="KW-0012">Acyltransferase</keyword>
<dbReference type="Pfam" id="PF13720">
    <property type="entry name" value="Acetyltransf_11"/>
    <property type="match status" value="1"/>
</dbReference>
<evidence type="ECO:0000256" key="6">
    <source>
        <dbReference type="ARBA" id="ARBA00023315"/>
    </source>
</evidence>
<keyword evidence="3 7" id="KW-0808">Transferase</keyword>
<evidence type="ECO:0000256" key="4">
    <source>
        <dbReference type="ARBA" id="ARBA00022737"/>
    </source>
</evidence>
<dbReference type="NCBIfam" id="NF003657">
    <property type="entry name" value="PRK05289.1"/>
    <property type="match status" value="1"/>
</dbReference>
<dbReference type="PANTHER" id="PTHR43480:SF1">
    <property type="entry name" value="ACYL-[ACYL-CARRIER-PROTEIN]--UDP-N-ACETYLGLUCOSAMINE O-ACYLTRANSFERASE, MITOCHONDRIAL-RELATED"/>
    <property type="match status" value="1"/>
</dbReference>
<dbReference type="InterPro" id="IPR010137">
    <property type="entry name" value="Lipid_A_LpxA"/>
</dbReference>
<protein>
    <recommendedName>
        <fullName evidence="7">Acyl-[acyl-carrier-protein]--UDP-N-acetylglucosamine O-acyltransferase</fullName>
        <shortName evidence="7">UDP-N-acetylglucosamine acyltransferase</shortName>
        <ecNumber evidence="7">2.3.1.129</ecNumber>
    </recommendedName>
</protein>
<dbReference type="CDD" id="cd03351">
    <property type="entry name" value="LbH_UDP-GlcNAc_AT"/>
    <property type="match status" value="1"/>
</dbReference>
<comment type="catalytic activity">
    <reaction evidence="7">
        <text>a (3R)-hydroxyacyl-[ACP] + UDP-N-acetyl-alpha-D-glucosamine = a UDP-3-O-[(3R)-3-hydroxyacyl]-N-acetyl-alpha-D-glucosamine + holo-[ACP]</text>
        <dbReference type="Rhea" id="RHEA:67812"/>
        <dbReference type="Rhea" id="RHEA-COMP:9685"/>
        <dbReference type="Rhea" id="RHEA-COMP:9945"/>
        <dbReference type="ChEBI" id="CHEBI:57705"/>
        <dbReference type="ChEBI" id="CHEBI:64479"/>
        <dbReference type="ChEBI" id="CHEBI:78827"/>
        <dbReference type="ChEBI" id="CHEBI:173225"/>
        <dbReference type="EC" id="2.3.1.129"/>
    </reaction>
</comment>
<evidence type="ECO:0000256" key="1">
    <source>
        <dbReference type="ARBA" id="ARBA00022516"/>
    </source>
</evidence>
<organism evidence="9 10">
    <name type="scientific">Albidovulum litorale</name>
    <dbReference type="NCBI Taxonomy" id="2984134"/>
    <lineage>
        <taxon>Bacteria</taxon>
        <taxon>Pseudomonadati</taxon>
        <taxon>Pseudomonadota</taxon>
        <taxon>Alphaproteobacteria</taxon>
        <taxon>Rhodobacterales</taxon>
        <taxon>Paracoccaceae</taxon>
        <taxon>Albidovulum</taxon>
    </lineage>
</organism>
<dbReference type="HAMAP" id="MF_00387">
    <property type="entry name" value="LpxA"/>
    <property type="match status" value="1"/>
</dbReference>
<dbReference type="RefSeq" id="WP_263740532.1">
    <property type="nucleotide sequence ID" value="NZ_JAOWKZ010000003.1"/>
</dbReference>
<evidence type="ECO:0000313" key="9">
    <source>
        <dbReference type="EMBL" id="MCV2873324.1"/>
    </source>
</evidence>
<dbReference type="EMBL" id="JAOWKZ010000003">
    <property type="protein sequence ID" value="MCV2873324.1"/>
    <property type="molecule type" value="Genomic_DNA"/>
</dbReference>
<evidence type="ECO:0000313" key="10">
    <source>
        <dbReference type="Proteomes" id="UP001652564"/>
    </source>
</evidence>
<dbReference type="NCBIfam" id="TIGR01852">
    <property type="entry name" value="lipid_A_lpxA"/>
    <property type="match status" value="1"/>
</dbReference>
<keyword evidence="1 7" id="KW-0444">Lipid biosynthesis</keyword>
<proteinExistence type="inferred from homology"/>
<gene>
    <name evidence="7 9" type="primary">lpxA</name>
    <name evidence="9" type="ORF">OEZ71_13580</name>
</gene>
<feature type="domain" description="UDP N-acetylglucosamine O-acyltransferase C-terminal" evidence="8">
    <location>
        <begin position="181"/>
        <end position="258"/>
    </location>
</feature>
<reference evidence="9 10" key="1">
    <citation type="submission" date="2022-10" db="EMBL/GenBank/DDBJ databases">
        <title>Defluviimonas sp. nov., isolated from ocean surface sediments.</title>
        <authorList>
            <person name="He W."/>
            <person name="Wang L."/>
            <person name="Zhang D.-F."/>
        </authorList>
    </citation>
    <scope>NUCLEOTIDE SEQUENCE [LARGE SCALE GENOMIC DNA]</scope>
    <source>
        <strain evidence="9 10">WL0050</strain>
    </source>
</reference>
<comment type="similarity">
    <text evidence="7">Belongs to the transferase hexapeptide repeat family. LpxA subfamily.</text>
</comment>
<sequence>MTIAGSAAIHPSAVIEPGAVIGPDCRIGPFCVVGGEVALGRAVELKSHAIVTGQTEIGDETEVFPFSTLGEVPQDLKFKGEKTRLIIGKRNRIREGVTMNTGTEGGGGVTRIGDDGLFMTGCHVAHDCQIGNRVILVNNVALAGHCVLEDEVIVGGLSGVHQFVRIGRGAMIGAVTMVTADVIPHGLVQGPRGTLDGLNVVGLKRRGAGRADIAALRDLIGELGKGTFRETARVRAEAGTDSELVREVLDFILGPSDRSFLTPR</sequence>
<dbReference type="InterPro" id="IPR029098">
    <property type="entry name" value="Acetyltransf_C"/>
</dbReference>
<dbReference type="PANTHER" id="PTHR43480">
    <property type="entry name" value="ACYL-[ACYL-CARRIER-PROTEIN]--UDP-N-ACETYLGLUCOSAMINE O-ACYLTRANSFERASE"/>
    <property type="match status" value="1"/>
</dbReference>
<evidence type="ECO:0000256" key="2">
    <source>
        <dbReference type="ARBA" id="ARBA00022556"/>
    </source>
</evidence>
<evidence type="ECO:0000256" key="3">
    <source>
        <dbReference type="ARBA" id="ARBA00022679"/>
    </source>
</evidence>
<keyword evidence="7" id="KW-0963">Cytoplasm</keyword>
<dbReference type="PROSITE" id="PS00101">
    <property type="entry name" value="HEXAPEP_TRANSFERASES"/>
    <property type="match status" value="1"/>
</dbReference>